<protein>
    <submittedName>
        <fullName evidence="2">Uncharacterized protein</fullName>
    </submittedName>
</protein>
<feature type="region of interest" description="Disordered" evidence="1">
    <location>
        <begin position="1"/>
        <end position="30"/>
    </location>
</feature>
<sequence>MPSGRTGDSFVETLAPGQCPSAEDDGPGETDYVCPRSAGDEWLQPNLTHWRIIAIPVTTSSTPPNIPPTPPR</sequence>
<dbReference type="AlphaFoldDB" id="A0A410FSD7"/>
<accession>A0A410FSD7</accession>
<evidence type="ECO:0000313" key="3">
    <source>
        <dbReference type="Proteomes" id="UP000287233"/>
    </source>
</evidence>
<proteinExistence type="predicted"/>
<evidence type="ECO:0000256" key="1">
    <source>
        <dbReference type="SAM" id="MobiDB-lite"/>
    </source>
</evidence>
<dbReference type="EMBL" id="CP034928">
    <property type="protein sequence ID" value="QAA75838.1"/>
    <property type="molecule type" value="Genomic_DNA"/>
</dbReference>
<reference evidence="3" key="1">
    <citation type="submission" date="2018-12" db="EMBL/GenBank/DDBJ databases">
        <title>Complete genome sequence of an uncultured bacterium of the candidate phylum Bipolaricaulota.</title>
        <authorList>
            <person name="Kadnikov V.V."/>
            <person name="Mardanov A.V."/>
            <person name="Beletsky A.V."/>
            <person name="Frank Y.A."/>
            <person name="Karnachuk O.V."/>
            <person name="Ravin N.V."/>
        </authorList>
    </citation>
    <scope>NUCLEOTIDE SEQUENCE [LARGE SCALE GENOMIC DNA]</scope>
</reference>
<evidence type="ECO:0000313" key="2">
    <source>
        <dbReference type="EMBL" id="QAA75838.1"/>
    </source>
</evidence>
<organism evidence="2 3">
    <name type="scientific">Bipolaricaulis sibiricus</name>
    <dbReference type="NCBI Taxonomy" id="2501609"/>
    <lineage>
        <taxon>Bacteria</taxon>
        <taxon>Candidatus Bipolaricaulota</taxon>
        <taxon>Candidatus Bipolaricaulia</taxon>
        <taxon>Candidatus Bipolaricaulales</taxon>
        <taxon>Candidatus Bipolaricaulaceae</taxon>
        <taxon>Candidatus Bipolaricaulis</taxon>
    </lineage>
</organism>
<gene>
    <name evidence="2" type="ORF">BIP78_0070</name>
</gene>
<dbReference type="KEGG" id="bih:BIP78_0070"/>
<name>A0A410FSD7_BIPS1</name>
<dbReference type="Proteomes" id="UP000287233">
    <property type="component" value="Chromosome"/>
</dbReference>